<dbReference type="Proteomes" id="UP000013378">
    <property type="component" value="Unassembled WGS sequence"/>
</dbReference>
<accession>R1ARB2</accession>
<protein>
    <recommendedName>
        <fullName evidence="1">Transposase InsH N-terminal domain-containing protein</fullName>
    </recommendedName>
</protein>
<evidence type="ECO:0000313" key="2">
    <source>
        <dbReference type="EMBL" id="EOC99697.1"/>
    </source>
</evidence>
<organism evidence="2 3">
    <name type="scientific">Caldisalinibacter kiritimatiensis</name>
    <dbReference type="NCBI Taxonomy" id="1304284"/>
    <lineage>
        <taxon>Bacteria</taxon>
        <taxon>Bacillati</taxon>
        <taxon>Bacillota</taxon>
        <taxon>Tissierellia</taxon>
        <taxon>Tissierellales</taxon>
        <taxon>Thermohalobacteraceae</taxon>
        <taxon>Caldisalinibacter</taxon>
    </lineage>
</organism>
<gene>
    <name evidence="2" type="ORF">L21TH_2277</name>
</gene>
<dbReference type="STRING" id="1304284.L21TH_2277"/>
<reference evidence="2 3" key="1">
    <citation type="journal article" date="2015" name="Geomicrobiol. J.">
        <title>Caldisalinibacter kiritimatiensis gen. nov., sp. nov., a moderately thermohalophilic thiosulfate-reducing bacterium from a hypersaline microbial mat.</title>
        <authorList>
            <person name="Ben Hania W."/>
            <person name="Joseph M."/>
            <person name="Fiebig A."/>
            <person name="Bunk B."/>
            <person name="Klenk H.-P."/>
            <person name="Fardeau M.-L."/>
            <person name="Spring S."/>
        </authorList>
    </citation>
    <scope>NUCLEOTIDE SEQUENCE [LARGE SCALE GENOMIC DNA]</scope>
    <source>
        <strain evidence="2 3">L21-TH-D2</strain>
    </source>
</reference>
<proteinExistence type="predicted"/>
<dbReference type="PANTHER" id="PTHR35604:SF2">
    <property type="entry name" value="TRANSPOSASE INSH FOR INSERTION SEQUENCE ELEMENT IS5A-RELATED"/>
    <property type="match status" value="1"/>
</dbReference>
<dbReference type="eggNOG" id="COG3039">
    <property type="taxonomic scope" value="Bacteria"/>
</dbReference>
<dbReference type="PATRIC" id="fig|1304284.3.peg.2226"/>
<dbReference type="Pfam" id="PF05598">
    <property type="entry name" value="DUF772"/>
    <property type="match status" value="1"/>
</dbReference>
<name>R1ARB2_9FIRM</name>
<evidence type="ECO:0000259" key="1">
    <source>
        <dbReference type="Pfam" id="PF05598"/>
    </source>
</evidence>
<feature type="domain" description="Transposase InsH N-terminal" evidence="1">
    <location>
        <begin position="15"/>
        <end position="109"/>
    </location>
</feature>
<comment type="caution">
    <text evidence="2">The sequence shown here is derived from an EMBL/GenBank/DDBJ whole genome shotgun (WGS) entry which is preliminary data.</text>
</comment>
<sequence>MLRKADKQQTIFSILYNKIPDNHVLKLINSAVNFSFVNELLKKSYCENFGRPAKEPEMMVKLCILQYLYSLSNVKVIEEGNINLAYMWFLGINPEEELPEASLLTKFRTQRLKDISLDEIIKEVVRQCVEKGIINEKSISIDVTHTEANTIKKVPKRIMKHLAKKIFKEIEKENPKLL</sequence>
<dbReference type="InterPro" id="IPR008490">
    <property type="entry name" value="Transposase_InsH_N"/>
</dbReference>
<dbReference type="EMBL" id="ARZA01000255">
    <property type="protein sequence ID" value="EOC99697.1"/>
    <property type="molecule type" value="Genomic_DNA"/>
</dbReference>
<dbReference type="AlphaFoldDB" id="R1ARB2"/>
<dbReference type="PANTHER" id="PTHR35604">
    <property type="entry name" value="TRANSPOSASE INSH FOR INSERTION SEQUENCE ELEMENT IS5A-RELATED"/>
    <property type="match status" value="1"/>
</dbReference>
<evidence type="ECO:0000313" key="3">
    <source>
        <dbReference type="Proteomes" id="UP000013378"/>
    </source>
</evidence>
<keyword evidence="3" id="KW-1185">Reference proteome</keyword>